<sequence length="59" mass="6629">MANVMIRYELGTTTPKFKQRKVLAVWDFSPGCGRGATADLRLHRQITVDQGKCVHLTLV</sequence>
<proteinExistence type="predicted"/>
<organism evidence="1 2">
    <name type="scientific">Gossypium stocksii</name>
    <dbReference type="NCBI Taxonomy" id="47602"/>
    <lineage>
        <taxon>Eukaryota</taxon>
        <taxon>Viridiplantae</taxon>
        <taxon>Streptophyta</taxon>
        <taxon>Embryophyta</taxon>
        <taxon>Tracheophyta</taxon>
        <taxon>Spermatophyta</taxon>
        <taxon>Magnoliopsida</taxon>
        <taxon>eudicotyledons</taxon>
        <taxon>Gunneridae</taxon>
        <taxon>Pentapetalae</taxon>
        <taxon>rosids</taxon>
        <taxon>malvids</taxon>
        <taxon>Malvales</taxon>
        <taxon>Malvaceae</taxon>
        <taxon>Malvoideae</taxon>
        <taxon>Gossypium</taxon>
    </lineage>
</organism>
<comment type="caution">
    <text evidence="1">The sequence shown here is derived from an EMBL/GenBank/DDBJ whole genome shotgun (WGS) entry which is preliminary data.</text>
</comment>
<evidence type="ECO:0000313" key="1">
    <source>
        <dbReference type="EMBL" id="KAH1122180.1"/>
    </source>
</evidence>
<reference evidence="1 2" key="1">
    <citation type="journal article" date="2021" name="Plant Biotechnol. J.">
        <title>Multi-omics assisted identification of the key and species-specific regulatory components of drought-tolerant mechanisms in Gossypium stocksii.</title>
        <authorList>
            <person name="Yu D."/>
            <person name="Ke L."/>
            <person name="Zhang D."/>
            <person name="Wu Y."/>
            <person name="Sun Y."/>
            <person name="Mei J."/>
            <person name="Sun J."/>
            <person name="Sun Y."/>
        </authorList>
    </citation>
    <scope>NUCLEOTIDE SEQUENCE [LARGE SCALE GENOMIC DNA]</scope>
    <source>
        <strain evidence="2">cv. E1</strain>
        <tissue evidence="1">Leaf</tissue>
    </source>
</reference>
<dbReference type="AlphaFoldDB" id="A0A9D4AJ61"/>
<protein>
    <submittedName>
        <fullName evidence="1">Uncharacterized protein</fullName>
    </submittedName>
</protein>
<dbReference type="EMBL" id="JAIQCV010000002">
    <property type="protein sequence ID" value="KAH1122180.1"/>
    <property type="molecule type" value="Genomic_DNA"/>
</dbReference>
<accession>A0A9D4AJ61</accession>
<name>A0A9D4AJ61_9ROSI</name>
<gene>
    <name evidence="1" type="ORF">J1N35_005340</name>
</gene>
<dbReference type="Proteomes" id="UP000828251">
    <property type="component" value="Unassembled WGS sequence"/>
</dbReference>
<evidence type="ECO:0000313" key="2">
    <source>
        <dbReference type="Proteomes" id="UP000828251"/>
    </source>
</evidence>
<keyword evidence="2" id="KW-1185">Reference proteome</keyword>